<dbReference type="GeneID" id="24409721"/>
<feature type="compositionally biased region" description="Polar residues" evidence="1">
    <location>
        <begin position="124"/>
        <end position="134"/>
    </location>
</feature>
<dbReference type="EMBL" id="GG697344">
    <property type="protein sequence ID" value="EFQ29212.1"/>
    <property type="molecule type" value="Genomic_DNA"/>
</dbReference>
<dbReference type="OrthoDB" id="4846788at2759"/>
<feature type="region of interest" description="Disordered" evidence="1">
    <location>
        <begin position="166"/>
        <end position="210"/>
    </location>
</feature>
<dbReference type="VEuPathDB" id="FungiDB:GLRG_04356"/>
<proteinExistence type="predicted"/>
<sequence>MNIPRRAVQGIHDQVQPTQSRQHHQQQHQQQQQQLSPTHKRPITSQHRLTNPKTGQMTSTARQSGSPFTSSVSGRDYHGLTSVQQPPFNAQMAVPIPTQETNHSPMSRSMQHHSPAFQKRQAHRSQSSDLSSFQDYSDSSFLEMAGLDSASQASLNMNSTSYDIGDGTLQRTSPDINSSYGASSSMSLPSFNSENTESALRERMYHSLRR</sequence>
<dbReference type="STRING" id="645133.E3QEZ1"/>
<feature type="region of interest" description="Disordered" evidence="1">
    <location>
        <begin position="1"/>
        <end position="83"/>
    </location>
</feature>
<gene>
    <name evidence="2" type="ORF">GLRG_04356</name>
</gene>
<evidence type="ECO:0000313" key="3">
    <source>
        <dbReference type="Proteomes" id="UP000008782"/>
    </source>
</evidence>
<dbReference type="HOGENOM" id="CLU_1310012_0_0_1"/>
<feature type="compositionally biased region" description="Basic and acidic residues" evidence="1">
    <location>
        <begin position="199"/>
        <end position="210"/>
    </location>
</feature>
<evidence type="ECO:0000313" key="2">
    <source>
        <dbReference type="EMBL" id="EFQ29212.1"/>
    </source>
</evidence>
<keyword evidence="3" id="KW-1185">Reference proteome</keyword>
<reference evidence="3" key="1">
    <citation type="journal article" date="2012" name="Nat. Genet.">
        <title>Lifestyle transitions in plant pathogenic Colletotrichum fungi deciphered by genome and transcriptome analyses.</title>
        <authorList>
            <person name="O'Connell R.J."/>
            <person name="Thon M.R."/>
            <person name="Hacquard S."/>
            <person name="Amyotte S.G."/>
            <person name="Kleemann J."/>
            <person name="Torres M.F."/>
            <person name="Damm U."/>
            <person name="Buiate E.A."/>
            <person name="Epstein L."/>
            <person name="Alkan N."/>
            <person name="Altmueller J."/>
            <person name="Alvarado-Balderrama L."/>
            <person name="Bauser C.A."/>
            <person name="Becker C."/>
            <person name="Birren B.W."/>
            <person name="Chen Z."/>
            <person name="Choi J."/>
            <person name="Crouch J.A."/>
            <person name="Duvick J.P."/>
            <person name="Farman M.A."/>
            <person name="Gan P."/>
            <person name="Heiman D."/>
            <person name="Henrissat B."/>
            <person name="Howard R.J."/>
            <person name="Kabbage M."/>
            <person name="Koch C."/>
            <person name="Kracher B."/>
            <person name="Kubo Y."/>
            <person name="Law A.D."/>
            <person name="Lebrun M.-H."/>
            <person name="Lee Y.-H."/>
            <person name="Miyara I."/>
            <person name="Moore N."/>
            <person name="Neumann U."/>
            <person name="Nordstroem K."/>
            <person name="Panaccione D.G."/>
            <person name="Panstruga R."/>
            <person name="Place M."/>
            <person name="Proctor R.H."/>
            <person name="Prusky D."/>
            <person name="Rech G."/>
            <person name="Reinhardt R."/>
            <person name="Rollins J.A."/>
            <person name="Rounsley S."/>
            <person name="Schardl C.L."/>
            <person name="Schwartz D.C."/>
            <person name="Shenoy N."/>
            <person name="Shirasu K."/>
            <person name="Sikhakolli U.R."/>
            <person name="Stueber K."/>
            <person name="Sukno S.A."/>
            <person name="Sweigard J.A."/>
            <person name="Takano Y."/>
            <person name="Takahara H."/>
            <person name="Trail F."/>
            <person name="van der Does H.C."/>
            <person name="Voll L.M."/>
            <person name="Will I."/>
            <person name="Young S."/>
            <person name="Zeng Q."/>
            <person name="Zhang J."/>
            <person name="Zhou S."/>
            <person name="Dickman M.B."/>
            <person name="Schulze-Lefert P."/>
            <person name="Ver Loren van Themaat E."/>
            <person name="Ma L.-J."/>
            <person name="Vaillancourt L.J."/>
        </authorList>
    </citation>
    <scope>NUCLEOTIDE SEQUENCE [LARGE SCALE GENOMIC DNA]</scope>
    <source>
        <strain evidence="3">M1.001 / M2 / FGSC 10212</strain>
    </source>
</reference>
<dbReference type="RefSeq" id="XP_008093232.1">
    <property type="nucleotide sequence ID" value="XM_008095041.1"/>
</dbReference>
<accession>E3QEZ1</accession>
<dbReference type="Proteomes" id="UP000008782">
    <property type="component" value="Unassembled WGS sequence"/>
</dbReference>
<protein>
    <submittedName>
        <fullName evidence="2">Uncharacterized protein</fullName>
    </submittedName>
</protein>
<name>E3QEZ1_COLGM</name>
<dbReference type="eggNOG" id="ENOG502QPW5">
    <property type="taxonomic scope" value="Eukaryota"/>
</dbReference>
<feature type="compositionally biased region" description="Polar residues" evidence="1">
    <location>
        <begin position="98"/>
        <end position="109"/>
    </location>
</feature>
<feature type="compositionally biased region" description="Polar residues" evidence="1">
    <location>
        <begin position="43"/>
        <end position="73"/>
    </location>
</feature>
<evidence type="ECO:0000256" key="1">
    <source>
        <dbReference type="SAM" id="MobiDB-lite"/>
    </source>
</evidence>
<organism evidence="3">
    <name type="scientific">Colletotrichum graminicola (strain M1.001 / M2 / FGSC 10212)</name>
    <name type="common">Maize anthracnose fungus</name>
    <name type="synonym">Glomerella graminicola</name>
    <dbReference type="NCBI Taxonomy" id="645133"/>
    <lineage>
        <taxon>Eukaryota</taxon>
        <taxon>Fungi</taxon>
        <taxon>Dikarya</taxon>
        <taxon>Ascomycota</taxon>
        <taxon>Pezizomycotina</taxon>
        <taxon>Sordariomycetes</taxon>
        <taxon>Hypocreomycetidae</taxon>
        <taxon>Glomerellales</taxon>
        <taxon>Glomerellaceae</taxon>
        <taxon>Colletotrichum</taxon>
        <taxon>Colletotrichum graminicola species complex</taxon>
    </lineage>
</organism>
<feature type="region of interest" description="Disordered" evidence="1">
    <location>
        <begin position="98"/>
        <end position="134"/>
    </location>
</feature>
<dbReference type="AlphaFoldDB" id="E3QEZ1"/>
<feature type="compositionally biased region" description="Polar residues" evidence="1">
    <location>
        <begin position="169"/>
        <end position="198"/>
    </location>
</feature>